<evidence type="ECO:0000259" key="4">
    <source>
        <dbReference type="PROSITE" id="PS50102"/>
    </source>
</evidence>
<organism evidence="5 7">
    <name type="scientific">Medicago truncatula</name>
    <name type="common">Barrel medic</name>
    <name type="synonym">Medicago tribuloides</name>
    <dbReference type="NCBI Taxonomy" id="3880"/>
    <lineage>
        <taxon>Eukaryota</taxon>
        <taxon>Viridiplantae</taxon>
        <taxon>Streptophyta</taxon>
        <taxon>Embryophyta</taxon>
        <taxon>Tracheophyta</taxon>
        <taxon>Spermatophyta</taxon>
        <taxon>Magnoliopsida</taxon>
        <taxon>eudicotyledons</taxon>
        <taxon>Gunneridae</taxon>
        <taxon>Pentapetalae</taxon>
        <taxon>rosids</taxon>
        <taxon>fabids</taxon>
        <taxon>Fabales</taxon>
        <taxon>Fabaceae</taxon>
        <taxon>Papilionoideae</taxon>
        <taxon>50 kb inversion clade</taxon>
        <taxon>NPAAA clade</taxon>
        <taxon>Hologalegina</taxon>
        <taxon>IRL clade</taxon>
        <taxon>Trifolieae</taxon>
        <taxon>Medicago</taxon>
    </lineage>
</organism>
<feature type="region of interest" description="Disordered" evidence="3">
    <location>
        <begin position="130"/>
        <end position="175"/>
    </location>
</feature>
<sequence>MNIKCKPGIISKSISSKIDDAEPMSSDAPNSVFQVEATRTSVRKLSQKGLYTLFVNGIPHRSNRKEALLAHFKMLGEVINIYIPMNSERAFVQFSNREEAEASLRARDVVMGNRFIKLCKGNGAIVTLRGKPPTFVPSHPVGTDRRKDNHQSEASRITKESSPSKLSKSVIADAP</sequence>
<evidence type="ECO:0000256" key="1">
    <source>
        <dbReference type="ARBA" id="ARBA00022884"/>
    </source>
</evidence>
<dbReference type="GO" id="GO:0003723">
    <property type="term" value="F:RNA binding"/>
    <property type="evidence" value="ECO:0007669"/>
    <property type="project" value="UniProtKB-UniRule"/>
</dbReference>
<name>A0A072V7T5_MEDTR</name>
<dbReference type="Proteomes" id="UP000002051">
    <property type="component" value="Chromosome 2"/>
</dbReference>
<evidence type="ECO:0000256" key="3">
    <source>
        <dbReference type="SAM" id="MobiDB-lite"/>
    </source>
</evidence>
<dbReference type="AlphaFoldDB" id="A0A072V7T5"/>
<feature type="compositionally biased region" description="Basic and acidic residues" evidence="3">
    <location>
        <begin position="142"/>
        <end position="159"/>
    </location>
</feature>
<keyword evidence="1 2" id="KW-0694">RNA-binding</keyword>
<dbReference type="PANTHER" id="PTHR14398:SF0">
    <property type="entry name" value="ZINC FINGER PROTEIN SWM"/>
    <property type="match status" value="1"/>
</dbReference>
<accession>A0A072V7T5</accession>
<gene>
    <name evidence="5" type="ordered locus">MTR_2g449950</name>
</gene>
<dbReference type="PROSITE" id="PS50102">
    <property type="entry name" value="RRM"/>
    <property type="match status" value="1"/>
</dbReference>
<dbReference type="SUPFAM" id="SSF54928">
    <property type="entry name" value="RNA-binding domain, RBD"/>
    <property type="match status" value="1"/>
</dbReference>
<dbReference type="InterPro" id="IPR035979">
    <property type="entry name" value="RBD_domain_sf"/>
</dbReference>
<dbReference type="PANTHER" id="PTHR14398">
    <property type="entry name" value="RNA RECOGNITION RRM/RNP DOMAIN"/>
    <property type="match status" value="1"/>
</dbReference>
<keyword evidence="7" id="KW-1185">Reference proteome</keyword>
<dbReference type="InterPro" id="IPR012677">
    <property type="entry name" value="Nucleotide-bd_a/b_plait_sf"/>
</dbReference>
<evidence type="ECO:0000256" key="2">
    <source>
        <dbReference type="PROSITE-ProRule" id="PRU00176"/>
    </source>
</evidence>
<evidence type="ECO:0000313" key="5">
    <source>
        <dbReference type="EMBL" id="KEH37852.1"/>
    </source>
</evidence>
<dbReference type="SMART" id="SM00360">
    <property type="entry name" value="RRM"/>
    <property type="match status" value="1"/>
</dbReference>
<dbReference type="Pfam" id="PF00076">
    <property type="entry name" value="RRM_1"/>
    <property type="match status" value="1"/>
</dbReference>
<feature type="domain" description="RRM" evidence="4">
    <location>
        <begin position="51"/>
        <end position="123"/>
    </location>
</feature>
<evidence type="ECO:0000313" key="6">
    <source>
        <dbReference type="EnsemblPlants" id="KEH37852"/>
    </source>
</evidence>
<reference evidence="6" key="3">
    <citation type="submission" date="2015-04" db="UniProtKB">
        <authorList>
            <consortium name="EnsemblPlants"/>
        </authorList>
    </citation>
    <scope>IDENTIFICATION</scope>
    <source>
        <strain evidence="6">cv. Jemalong A17</strain>
    </source>
</reference>
<proteinExistence type="predicted"/>
<dbReference type="EMBL" id="CM001218">
    <property type="protein sequence ID" value="KEH37852.1"/>
    <property type="molecule type" value="Genomic_DNA"/>
</dbReference>
<reference evidence="5 7" key="2">
    <citation type="journal article" date="2014" name="BMC Genomics">
        <title>An improved genome release (version Mt4.0) for the model legume Medicago truncatula.</title>
        <authorList>
            <person name="Tang H."/>
            <person name="Krishnakumar V."/>
            <person name="Bidwell S."/>
            <person name="Rosen B."/>
            <person name="Chan A."/>
            <person name="Zhou S."/>
            <person name="Gentzbittel L."/>
            <person name="Childs K.L."/>
            <person name="Yandell M."/>
            <person name="Gundlach H."/>
            <person name="Mayer K.F."/>
            <person name="Schwartz D.C."/>
            <person name="Town C.D."/>
        </authorList>
    </citation>
    <scope>GENOME REANNOTATION</scope>
    <source>
        <strain evidence="5">A17</strain>
        <strain evidence="6 7">cv. Jemalong A17</strain>
    </source>
</reference>
<protein>
    <submittedName>
        <fullName evidence="5">RNA recognition motif</fullName>
    </submittedName>
</protein>
<evidence type="ECO:0000313" key="7">
    <source>
        <dbReference type="Proteomes" id="UP000002051"/>
    </source>
</evidence>
<dbReference type="STRING" id="3880.A0A072V7T5"/>
<dbReference type="InterPro" id="IPR000504">
    <property type="entry name" value="RRM_dom"/>
</dbReference>
<dbReference type="EnsemblPlants" id="KEH37852">
    <property type="protein sequence ID" value="KEH37852"/>
    <property type="gene ID" value="MTR_2g449950"/>
</dbReference>
<dbReference type="InterPro" id="IPR045137">
    <property type="entry name" value="RBM26/27"/>
</dbReference>
<dbReference type="Gene3D" id="3.30.70.330">
    <property type="match status" value="1"/>
</dbReference>
<dbReference type="HOGENOM" id="CLU_1534792_0_0_1"/>
<reference evidence="5 7" key="1">
    <citation type="journal article" date="2011" name="Nature">
        <title>The Medicago genome provides insight into the evolution of rhizobial symbioses.</title>
        <authorList>
            <person name="Young N.D."/>
            <person name="Debelle F."/>
            <person name="Oldroyd G.E."/>
            <person name="Geurts R."/>
            <person name="Cannon S.B."/>
            <person name="Udvardi M.K."/>
            <person name="Benedito V.A."/>
            <person name="Mayer K.F."/>
            <person name="Gouzy J."/>
            <person name="Schoof H."/>
            <person name="Van de Peer Y."/>
            <person name="Proost S."/>
            <person name="Cook D.R."/>
            <person name="Meyers B.C."/>
            <person name="Spannagl M."/>
            <person name="Cheung F."/>
            <person name="De Mita S."/>
            <person name="Krishnakumar V."/>
            <person name="Gundlach H."/>
            <person name="Zhou S."/>
            <person name="Mudge J."/>
            <person name="Bharti A.K."/>
            <person name="Murray J.D."/>
            <person name="Naoumkina M.A."/>
            <person name="Rosen B."/>
            <person name="Silverstein K.A."/>
            <person name="Tang H."/>
            <person name="Rombauts S."/>
            <person name="Zhao P.X."/>
            <person name="Zhou P."/>
            <person name="Barbe V."/>
            <person name="Bardou P."/>
            <person name="Bechner M."/>
            <person name="Bellec A."/>
            <person name="Berger A."/>
            <person name="Berges H."/>
            <person name="Bidwell S."/>
            <person name="Bisseling T."/>
            <person name="Choisne N."/>
            <person name="Couloux A."/>
            <person name="Denny R."/>
            <person name="Deshpande S."/>
            <person name="Dai X."/>
            <person name="Doyle J.J."/>
            <person name="Dudez A.M."/>
            <person name="Farmer A.D."/>
            <person name="Fouteau S."/>
            <person name="Franken C."/>
            <person name="Gibelin C."/>
            <person name="Gish J."/>
            <person name="Goldstein S."/>
            <person name="Gonzalez A.J."/>
            <person name="Green P.J."/>
            <person name="Hallab A."/>
            <person name="Hartog M."/>
            <person name="Hua A."/>
            <person name="Humphray S.J."/>
            <person name="Jeong D.H."/>
            <person name="Jing Y."/>
            <person name="Jocker A."/>
            <person name="Kenton S.M."/>
            <person name="Kim D.J."/>
            <person name="Klee K."/>
            <person name="Lai H."/>
            <person name="Lang C."/>
            <person name="Lin S."/>
            <person name="Macmil S.L."/>
            <person name="Magdelenat G."/>
            <person name="Matthews L."/>
            <person name="McCorrison J."/>
            <person name="Monaghan E.L."/>
            <person name="Mun J.H."/>
            <person name="Najar F.Z."/>
            <person name="Nicholson C."/>
            <person name="Noirot C."/>
            <person name="O'Bleness M."/>
            <person name="Paule C.R."/>
            <person name="Poulain J."/>
            <person name="Prion F."/>
            <person name="Qin B."/>
            <person name="Qu C."/>
            <person name="Retzel E.F."/>
            <person name="Riddle C."/>
            <person name="Sallet E."/>
            <person name="Samain S."/>
            <person name="Samson N."/>
            <person name="Sanders I."/>
            <person name="Saurat O."/>
            <person name="Scarpelli C."/>
            <person name="Schiex T."/>
            <person name="Segurens B."/>
            <person name="Severin A.J."/>
            <person name="Sherrier D.J."/>
            <person name="Shi R."/>
            <person name="Sims S."/>
            <person name="Singer S.R."/>
            <person name="Sinharoy S."/>
            <person name="Sterck L."/>
            <person name="Viollet A."/>
            <person name="Wang B.B."/>
            <person name="Wang K."/>
            <person name="Wang M."/>
            <person name="Wang X."/>
            <person name="Warfsmann J."/>
            <person name="Weissenbach J."/>
            <person name="White D.D."/>
            <person name="White J.D."/>
            <person name="Wiley G.B."/>
            <person name="Wincker P."/>
            <person name="Xing Y."/>
            <person name="Yang L."/>
            <person name="Yao Z."/>
            <person name="Ying F."/>
            <person name="Zhai J."/>
            <person name="Zhou L."/>
            <person name="Zuber A."/>
            <person name="Denarie J."/>
            <person name="Dixon R.A."/>
            <person name="May G.D."/>
            <person name="Schwartz D.C."/>
            <person name="Rogers J."/>
            <person name="Quetier F."/>
            <person name="Town C.D."/>
            <person name="Roe B.A."/>
        </authorList>
    </citation>
    <scope>NUCLEOTIDE SEQUENCE [LARGE SCALE GENOMIC DNA]</scope>
    <source>
        <strain evidence="5">A17</strain>
        <strain evidence="6 7">cv. Jemalong A17</strain>
    </source>
</reference>